<dbReference type="Pfam" id="PF01797">
    <property type="entry name" value="Y1_Tnp"/>
    <property type="match status" value="1"/>
</dbReference>
<dbReference type="SUPFAM" id="SSF143422">
    <property type="entry name" value="Transposase IS200-like"/>
    <property type="match status" value="1"/>
</dbReference>
<sequence>MMNTYKSTRHAKFFLNYHFIWIPKYRKHILDNPEIKQLTLDTINKLADTHNFEVLATEIIPDHIHLFISALPKYSPSKLMNIIKGTTGRRISKHFPKLNIKDSVWTRAYFVATAGNITSQSIKEYIQQQTK</sequence>
<dbReference type="Gene3D" id="3.30.70.1290">
    <property type="entry name" value="Transposase IS200-like"/>
    <property type="match status" value="1"/>
</dbReference>
<proteinExistence type="predicted"/>
<accession>A0A4R8HAR1</accession>
<dbReference type="InterPro" id="IPR002686">
    <property type="entry name" value="Transposase_17"/>
</dbReference>
<dbReference type="AlphaFoldDB" id="A0A4R8HAR1"/>
<dbReference type="EMBL" id="SOEG01000005">
    <property type="protein sequence ID" value="TDX52673.1"/>
    <property type="molecule type" value="Genomic_DNA"/>
</dbReference>
<evidence type="ECO:0000313" key="3">
    <source>
        <dbReference type="Proteomes" id="UP000295832"/>
    </source>
</evidence>
<dbReference type="PANTHER" id="PTHR33360:SF2">
    <property type="entry name" value="TRANSPOSASE FOR INSERTION SEQUENCE ELEMENT IS200"/>
    <property type="match status" value="1"/>
</dbReference>
<keyword evidence="3" id="KW-1185">Reference proteome</keyword>
<comment type="caution">
    <text evidence="2">The sequence shown here is derived from an EMBL/GenBank/DDBJ whole genome shotgun (WGS) entry which is preliminary data.</text>
</comment>
<dbReference type="PANTHER" id="PTHR33360">
    <property type="entry name" value="TRANSPOSASE FOR INSERTION SEQUENCE ELEMENT IS200"/>
    <property type="match status" value="1"/>
</dbReference>
<dbReference type="SMART" id="SM01321">
    <property type="entry name" value="Y1_Tnp"/>
    <property type="match status" value="1"/>
</dbReference>
<dbReference type="GO" id="GO:0006313">
    <property type="term" value="P:DNA transposition"/>
    <property type="evidence" value="ECO:0007669"/>
    <property type="project" value="InterPro"/>
</dbReference>
<dbReference type="GO" id="GO:0004803">
    <property type="term" value="F:transposase activity"/>
    <property type="evidence" value="ECO:0007669"/>
    <property type="project" value="InterPro"/>
</dbReference>
<feature type="domain" description="Transposase IS200-like" evidence="1">
    <location>
        <begin position="12"/>
        <end position="129"/>
    </location>
</feature>
<dbReference type="Proteomes" id="UP000295832">
    <property type="component" value="Unassembled WGS sequence"/>
</dbReference>
<reference evidence="2 3" key="1">
    <citation type="submission" date="2019-03" db="EMBL/GenBank/DDBJ databases">
        <title>Subsurface microbial communities from deep shales in Ohio and West Virginia, USA.</title>
        <authorList>
            <person name="Wrighton K."/>
        </authorList>
    </citation>
    <scope>NUCLEOTIDE SEQUENCE [LARGE SCALE GENOMIC DNA]</scope>
    <source>
        <strain evidence="2 3">MSL 6dP</strain>
    </source>
</reference>
<gene>
    <name evidence="2" type="ORF">C7959_10527</name>
</gene>
<evidence type="ECO:0000259" key="1">
    <source>
        <dbReference type="SMART" id="SM01321"/>
    </source>
</evidence>
<evidence type="ECO:0000313" key="2">
    <source>
        <dbReference type="EMBL" id="TDX52673.1"/>
    </source>
</evidence>
<dbReference type="STRING" id="926561.GCA_000379025_01888"/>
<dbReference type="GO" id="GO:0003677">
    <property type="term" value="F:DNA binding"/>
    <property type="evidence" value="ECO:0007669"/>
    <property type="project" value="InterPro"/>
</dbReference>
<organism evidence="2 3">
    <name type="scientific">Orenia marismortui</name>
    <dbReference type="NCBI Taxonomy" id="46469"/>
    <lineage>
        <taxon>Bacteria</taxon>
        <taxon>Bacillati</taxon>
        <taxon>Bacillota</taxon>
        <taxon>Clostridia</taxon>
        <taxon>Halanaerobiales</taxon>
        <taxon>Halobacteroidaceae</taxon>
        <taxon>Orenia</taxon>
    </lineage>
</organism>
<dbReference type="InterPro" id="IPR036515">
    <property type="entry name" value="Transposase_17_sf"/>
</dbReference>
<dbReference type="NCBIfam" id="NF033573">
    <property type="entry name" value="transpos_IS200"/>
    <property type="match status" value="1"/>
</dbReference>
<protein>
    <submittedName>
        <fullName evidence="2">Putative transposase</fullName>
    </submittedName>
</protein>
<name>A0A4R8HAR1_9FIRM</name>